<name>A0A2T4AUC9_TRIHA</name>
<dbReference type="EMBL" id="KZ679675">
    <property type="protein sequence ID" value="PTB60677.1"/>
    <property type="molecule type" value="Genomic_DNA"/>
</dbReference>
<sequence>MAAGGMLFFACPGLECARGKFMEGPRPGLSGDGLVEAAGKLALASGRCRRGCDAAILCAPPLAACQFFCGTGYAILSIF</sequence>
<dbReference type="GeneID" id="36626789"/>
<proteinExistence type="predicted"/>
<protein>
    <submittedName>
        <fullName evidence="1">Uncharacterized protein</fullName>
    </submittedName>
</protein>
<evidence type="ECO:0000313" key="1">
    <source>
        <dbReference type="EMBL" id="PTB60677.1"/>
    </source>
</evidence>
<gene>
    <name evidence="1" type="ORF">M431DRAFT_502828</name>
</gene>
<dbReference type="Proteomes" id="UP000241690">
    <property type="component" value="Unassembled WGS sequence"/>
</dbReference>
<accession>A0A2T4AUC9</accession>
<keyword evidence="2" id="KW-1185">Reference proteome</keyword>
<dbReference type="AlphaFoldDB" id="A0A2T4AUC9"/>
<organism evidence="1 2">
    <name type="scientific">Trichoderma harzianum CBS 226.95</name>
    <dbReference type="NCBI Taxonomy" id="983964"/>
    <lineage>
        <taxon>Eukaryota</taxon>
        <taxon>Fungi</taxon>
        <taxon>Dikarya</taxon>
        <taxon>Ascomycota</taxon>
        <taxon>Pezizomycotina</taxon>
        <taxon>Sordariomycetes</taxon>
        <taxon>Hypocreomycetidae</taxon>
        <taxon>Hypocreales</taxon>
        <taxon>Hypocreaceae</taxon>
        <taxon>Trichoderma</taxon>
    </lineage>
</organism>
<dbReference type="RefSeq" id="XP_024780354.1">
    <property type="nucleotide sequence ID" value="XM_024918220.1"/>
</dbReference>
<reference evidence="1 2" key="1">
    <citation type="submission" date="2016-07" db="EMBL/GenBank/DDBJ databases">
        <title>Multiple horizontal gene transfer events from other fungi enriched the ability of initially mycotrophic Trichoderma (Ascomycota) to feed on dead plant biomass.</title>
        <authorList>
            <consortium name="DOE Joint Genome Institute"/>
            <person name="Aerts A."/>
            <person name="Atanasova L."/>
            <person name="Chenthamara K."/>
            <person name="Zhang J."/>
            <person name="Grujic M."/>
            <person name="Henrissat B."/>
            <person name="Kuo A."/>
            <person name="Salamov A."/>
            <person name="Lipzen A."/>
            <person name="Labutti K."/>
            <person name="Barry K."/>
            <person name="Miao Y."/>
            <person name="Rahimi M.J."/>
            <person name="Shen Q."/>
            <person name="Grigoriev I.V."/>
            <person name="Kubicek C.P."/>
            <person name="Druzhinina I.S."/>
        </authorList>
    </citation>
    <scope>NUCLEOTIDE SEQUENCE [LARGE SCALE GENOMIC DNA]</scope>
    <source>
        <strain evidence="1 2">CBS 226.95</strain>
    </source>
</reference>
<evidence type="ECO:0000313" key="2">
    <source>
        <dbReference type="Proteomes" id="UP000241690"/>
    </source>
</evidence>